<accession>C0EB13</accession>
<organism evidence="1 2">
    <name type="scientific">[Clostridium] methylpentosum DSM 5476</name>
    <dbReference type="NCBI Taxonomy" id="537013"/>
    <lineage>
        <taxon>Bacteria</taxon>
        <taxon>Bacillati</taxon>
        <taxon>Bacillota</taxon>
        <taxon>Clostridia</taxon>
        <taxon>Eubacteriales</taxon>
        <taxon>Oscillospiraceae</taxon>
        <taxon>Oscillospiraceae incertae sedis</taxon>
    </lineage>
</organism>
<reference evidence="1 2" key="1">
    <citation type="submission" date="2009-01" db="EMBL/GenBank/DDBJ databases">
        <authorList>
            <person name="Fulton L."/>
            <person name="Clifton S."/>
            <person name="Fulton B."/>
            <person name="Xu J."/>
            <person name="Minx P."/>
            <person name="Pepin K.H."/>
            <person name="Johnson M."/>
            <person name="Bhonagiri V."/>
            <person name="Nash W.E."/>
            <person name="Mardis E.R."/>
            <person name="Wilson R.K."/>
        </authorList>
    </citation>
    <scope>NUCLEOTIDE SEQUENCE [LARGE SCALE GENOMIC DNA]</scope>
    <source>
        <strain evidence="1 2">DSM 5476</strain>
    </source>
</reference>
<dbReference type="HOGENOM" id="CLU_2536697_0_0_9"/>
<protein>
    <submittedName>
        <fullName evidence="1">Uncharacterized protein</fullName>
    </submittedName>
</protein>
<evidence type="ECO:0000313" key="2">
    <source>
        <dbReference type="Proteomes" id="UP000003340"/>
    </source>
</evidence>
<proteinExistence type="predicted"/>
<dbReference type="AlphaFoldDB" id="C0EB13"/>
<reference evidence="1 2" key="2">
    <citation type="submission" date="2009-02" db="EMBL/GenBank/DDBJ databases">
        <title>Draft genome sequence of Clostridium methylpentosum (DSM 5476).</title>
        <authorList>
            <person name="Sudarsanam P."/>
            <person name="Ley R."/>
            <person name="Guruge J."/>
            <person name="Turnbaugh P.J."/>
            <person name="Mahowald M."/>
            <person name="Liep D."/>
            <person name="Gordon J."/>
        </authorList>
    </citation>
    <scope>NUCLEOTIDE SEQUENCE [LARGE SCALE GENOMIC DNA]</scope>
    <source>
        <strain evidence="1 2">DSM 5476</strain>
    </source>
</reference>
<keyword evidence="2" id="KW-1185">Reference proteome</keyword>
<dbReference type="STRING" id="537013.CLOSTMETH_01030"/>
<name>C0EB13_9FIRM</name>
<evidence type="ECO:0000313" key="1">
    <source>
        <dbReference type="EMBL" id="EEG31327.1"/>
    </source>
</evidence>
<comment type="caution">
    <text evidence="1">The sequence shown here is derived from an EMBL/GenBank/DDBJ whole genome shotgun (WGS) entry which is preliminary data.</text>
</comment>
<gene>
    <name evidence="1" type="ORF">CLOSTMETH_01030</name>
</gene>
<dbReference type="EMBL" id="ACEC01000039">
    <property type="protein sequence ID" value="EEG31327.1"/>
    <property type="molecule type" value="Genomic_DNA"/>
</dbReference>
<dbReference type="Proteomes" id="UP000003340">
    <property type="component" value="Unassembled WGS sequence"/>
</dbReference>
<sequence length="83" mass="10115">MFSFSLFFEFIVKNMRFHFGKKDKFEGVSKTQKNALPIWLRVGLKKACCLSSMRRGRRELRQRGERRRYILNREVCQSFMQFL</sequence>